<dbReference type="GO" id="GO:0019955">
    <property type="term" value="F:cytokine binding"/>
    <property type="evidence" value="ECO:0007669"/>
    <property type="project" value="InterPro"/>
</dbReference>
<feature type="chain" id="PRO_5027086015" evidence="3">
    <location>
        <begin position="22"/>
        <end position="437"/>
    </location>
</feature>
<evidence type="ECO:0000259" key="5">
    <source>
        <dbReference type="Pfam" id="PF09294"/>
    </source>
</evidence>
<dbReference type="Pfam" id="PF09294">
    <property type="entry name" value="Interfer-bind"/>
    <property type="match status" value="1"/>
</dbReference>
<dbReference type="InterPro" id="IPR003961">
    <property type="entry name" value="FN3_dom"/>
</dbReference>
<sequence length="437" mass="48665">MRVPPLLLALTALLAPRRSAASRGEQPPAVPSPTEIVVRSENFKTLLHWQYPPVSETPHFIVEIKPYNFGDYKNISTCVNTSAHFCDLSGEICEPYSSHWLRLKAIIGSQQSEYVETNEFILQRHGKIGPPKLNLSRHGDKIVVDIYHLLFPHSCIEDIFLKLEYLVTFRKSENEIEEFYADNCTMDKCSLNIAVPAEGSTYCVSAKGIFEELMIGTPSEESCILVPVEQTLSVLCIIIMCVIGSLSVILMVYCGYKRLRKKDIKLPKSLVSVMRNLNKDTLLIRPKSEGKYISVISVTSGQSALPVNGEVTLLEIESEEETVSPKNSGEGESSVPTPEAPAKAEEESVQETTEEVSFDADEQNYKAKESYFISDSSQMDICSNSSGTEVSPTETQQKVIPSSCFKFSGYDKPHVPLDMLMIDVGEEQPVNTYRPAE</sequence>
<dbReference type="InterPro" id="IPR015373">
    <property type="entry name" value="Interferon/interleukin_rcp_dom"/>
</dbReference>
<protein>
    <submittedName>
        <fullName evidence="7">Interferon gamma receptor 1</fullName>
    </submittedName>
</protein>
<feature type="transmembrane region" description="Helical" evidence="2">
    <location>
        <begin position="232"/>
        <end position="256"/>
    </location>
</feature>
<dbReference type="Pfam" id="PF01108">
    <property type="entry name" value="Tissue_fac"/>
    <property type="match status" value="1"/>
</dbReference>
<dbReference type="SUPFAM" id="SSF49265">
    <property type="entry name" value="Fibronectin type III"/>
    <property type="match status" value="2"/>
</dbReference>
<dbReference type="PRINTS" id="PR01777">
    <property type="entry name" value="INTERFERONGR"/>
</dbReference>
<feature type="signal peptide" evidence="3">
    <location>
        <begin position="1"/>
        <end position="21"/>
    </location>
</feature>
<dbReference type="OrthoDB" id="9946382at2759"/>
<evidence type="ECO:0000256" key="1">
    <source>
        <dbReference type="SAM" id="MobiDB-lite"/>
    </source>
</evidence>
<reference evidence="7" key="1">
    <citation type="submission" date="2025-08" db="UniProtKB">
        <authorList>
            <consortium name="RefSeq"/>
        </authorList>
    </citation>
    <scope>IDENTIFICATION</scope>
</reference>
<evidence type="ECO:0000313" key="6">
    <source>
        <dbReference type="Proteomes" id="UP000504624"/>
    </source>
</evidence>
<accession>A0A6J0IEZ0</accession>
<keyword evidence="3" id="KW-0732">Signal</keyword>
<dbReference type="Proteomes" id="UP000504624">
    <property type="component" value="Unplaced"/>
</dbReference>
<name>A0A6J0IEZ0_9PASS</name>
<dbReference type="GO" id="GO:0004896">
    <property type="term" value="F:cytokine receptor activity"/>
    <property type="evidence" value="ECO:0007669"/>
    <property type="project" value="InterPro"/>
</dbReference>
<evidence type="ECO:0000259" key="4">
    <source>
        <dbReference type="Pfam" id="PF01108"/>
    </source>
</evidence>
<feature type="domain" description="Interferon/interleukin receptor" evidence="5">
    <location>
        <begin position="127"/>
        <end position="225"/>
    </location>
</feature>
<gene>
    <name evidence="7" type="primary">IFNGR1</name>
</gene>
<feature type="region of interest" description="Disordered" evidence="1">
    <location>
        <begin position="318"/>
        <end position="361"/>
    </location>
</feature>
<dbReference type="GeneID" id="108504555"/>
<dbReference type="AlphaFoldDB" id="A0A6J0IEZ0"/>
<evidence type="ECO:0000256" key="3">
    <source>
        <dbReference type="SAM" id="SignalP"/>
    </source>
</evidence>
<dbReference type="RefSeq" id="XP_017685198.1">
    <property type="nucleotide sequence ID" value="XM_017829709.1"/>
</dbReference>
<feature type="compositionally biased region" description="Polar residues" evidence="1">
    <location>
        <begin position="325"/>
        <end position="335"/>
    </location>
</feature>
<keyword evidence="7" id="KW-0675">Receptor</keyword>
<dbReference type="PANTHER" id="PTHR20859">
    <property type="entry name" value="INTERFERON/INTERLEUKIN RECEPTOR"/>
    <property type="match status" value="1"/>
</dbReference>
<dbReference type="Gene3D" id="2.60.40.10">
    <property type="entry name" value="Immunoglobulins"/>
    <property type="match status" value="2"/>
</dbReference>
<dbReference type="GO" id="GO:0005886">
    <property type="term" value="C:plasma membrane"/>
    <property type="evidence" value="ECO:0007669"/>
    <property type="project" value="TreeGrafter"/>
</dbReference>
<dbReference type="InterPro" id="IPR013783">
    <property type="entry name" value="Ig-like_fold"/>
</dbReference>
<feature type="domain" description="Fibronectin type-III" evidence="4">
    <location>
        <begin position="18"/>
        <end position="113"/>
    </location>
</feature>
<evidence type="ECO:0000313" key="7">
    <source>
        <dbReference type="RefSeq" id="XP_017685198.1"/>
    </source>
</evidence>
<keyword evidence="6" id="KW-1185">Reference proteome</keyword>
<dbReference type="InterPro" id="IPR050650">
    <property type="entry name" value="Type-II_Cytokine-TF_Rcpt"/>
</dbReference>
<keyword evidence="2" id="KW-1133">Transmembrane helix</keyword>
<evidence type="ECO:0000256" key="2">
    <source>
        <dbReference type="SAM" id="Phobius"/>
    </source>
</evidence>
<dbReference type="InterPro" id="IPR036116">
    <property type="entry name" value="FN3_sf"/>
</dbReference>
<dbReference type="PANTHER" id="PTHR20859:SF5">
    <property type="entry name" value="INTERFERON GAMMA RECEPTOR 1"/>
    <property type="match status" value="1"/>
</dbReference>
<keyword evidence="2" id="KW-0812">Transmembrane</keyword>
<organism evidence="6 7">
    <name type="scientific">Lepidothrix coronata</name>
    <name type="common">blue-crowned manakin</name>
    <dbReference type="NCBI Taxonomy" id="321398"/>
    <lineage>
        <taxon>Eukaryota</taxon>
        <taxon>Metazoa</taxon>
        <taxon>Chordata</taxon>
        <taxon>Craniata</taxon>
        <taxon>Vertebrata</taxon>
        <taxon>Euteleostomi</taxon>
        <taxon>Archelosauria</taxon>
        <taxon>Archosauria</taxon>
        <taxon>Dinosauria</taxon>
        <taxon>Saurischia</taxon>
        <taxon>Theropoda</taxon>
        <taxon>Coelurosauria</taxon>
        <taxon>Aves</taxon>
        <taxon>Neognathae</taxon>
        <taxon>Neoaves</taxon>
        <taxon>Telluraves</taxon>
        <taxon>Australaves</taxon>
        <taxon>Passeriformes</taxon>
        <taxon>Pipridae</taxon>
        <taxon>Lepidothrix</taxon>
    </lineage>
</organism>
<feature type="compositionally biased region" description="Acidic residues" evidence="1">
    <location>
        <begin position="347"/>
        <end position="361"/>
    </location>
</feature>
<proteinExistence type="predicted"/>
<dbReference type="InterPro" id="IPR008355">
    <property type="entry name" value="Interferon_gamma_rcpt_asu"/>
</dbReference>
<keyword evidence="2" id="KW-0472">Membrane</keyword>
<dbReference type="CTD" id="3459"/>